<keyword evidence="2" id="KW-1185">Reference proteome</keyword>
<name>G7H4U4_9ACTN</name>
<proteinExistence type="predicted"/>
<organism evidence="1 2">
    <name type="scientific">Gordonia araii NBRC 100433</name>
    <dbReference type="NCBI Taxonomy" id="1073574"/>
    <lineage>
        <taxon>Bacteria</taxon>
        <taxon>Bacillati</taxon>
        <taxon>Actinomycetota</taxon>
        <taxon>Actinomycetes</taxon>
        <taxon>Mycobacteriales</taxon>
        <taxon>Gordoniaceae</taxon>
        <taxon>Gordonia</taxon>
    </lineage>
</organism>
<dbReference type="STRING" id="1073574.GOARA_063_00680"/>
<evidence type="ECO:0000313" key="2">
    <source>
        <dbReference type="Proteomes" id="UP000035088"/>
    </source>
</evidence>
<comment type="caution">
    <text evidence="1">The sequence shown here is derived from an EMBL/GenBank/DDBJ whole genome shotgun (WGS) entry which is preliminary data.</text>
</comment>
<dbReference type="Proteomes" id="UP000035088">
    <property type="component" value="Unassembled WGS sequence"/>
</dbReference>
<dbReference type="AlphaFoldDB" id="G7H4U4"/>
<sequence length="87" mass="8736">MARVTTTRRLIAAVAATGAVITGIGGLGATANAAPKMGTPCGPNKVITTIGTCAPINSSCTGYDLMLIGRVDRTGRCVIPGMNGTTW</sequence>
<dbReference type="RefSeq" id="WP_007322944.1">
    <property type="nucleotide sequence ID" value="NZ_BAEE01000063.1"/>
</dbReference>
<evidence type="ECO:0000313" key="1">
    <source>
        <dbReference type="EMBL" id="GAB10869.1"/>
    </source>
</evidence>
<dbReference type="EMBL" id="BAEE01000063">
    <property type="protein sequence ID" value="GAB10869.1"/>
    <property type="molecule type" value="Genomic_DNA"/>
</dbReference>
<reference evidence="1 2" key="1">
    <citation type="submission" date="2011-11" db="EMBL/GenBank/DDBJ databases">
        <title>Whole genome shotgun sequence of Gordonia araii NBRC 100433.</title>
        <authorList>
            <person name="Yoshida Y."/>
            <person name="Hosoyama A."/>
            <person name="Tsuchikane K."/>
            <person name="Katsumata H."/>
            <person name="Yamazaki S."/>
            <person name="Fujita N."/>
        </authorList>
    </citation>
    <scope>NUCLEOTIDE SEQUENCE [LARGE SCALE GENOMIC DNA]</scope>
    <source>
        <strain evidence="1 2">NBRC 100433</strain>
    </source>
</reference>
<gene>
    <name evidence="1" type="ORF">GOARA_063_00680</name>
</gene>
<accession>G7H4U4</accession>
<protein>
    <submittedName>
        <fullName evidence="1">Uncharacterized protein</fullName>
    </submittedName>
</protein>
<dbReference type="OrthoDB" id="4381691at2"/>